<evidence type="ECO:0000256" key="3">
    <source>
        <dbReference type="ARBA" id="ARBA00068021"/>
    </source>
</evidence>
<dbReference type="FunCoup" id="C4R0I9">
    <property type="interactions" value="1099"/>
</dbReference>
<evidence type="ECO:0000313" key="7">
    <source>
        <dbReference type="Proteomes" id="UP000000314"/>
    </source>
</evidence>
<dbReference type="InterPro" id="IPR036034">
    <property type="entry name" value="PDZ_sf"/>
</dbReference>
<reference evidence="6 7" key="1">
    <citation type="journal article" date="2009" name="Nat. Biotechnol.">
        <title>Genome sequence of the recombinant protein production host Pichia pastoris.</title>
        <authorList>
            <person name="De Schutter K."/>
            <person name="Lin Y.C."/>
            <person name="Tiels P."/>
            <person name="Van Hecke A."/>
            <person name="Glinka S."/>
            <person name="Weber-Lehmann J."/>
            <person name="Rouze P."/>
            <person name="Van de Peer Y."/>
            <person name="Callewaert N."/>
        </authorList>
    </citation>
    <scope>NUCLEOTIDE SEQUENCE [LARGE SCALE GENOMIC DNA]</scope>
    <source>
        <strain evidence="7">GS115 / ATCC 20864</strain>
    </source>
</reference>
<dbReference type="STRING" id="644223.C4R0I9"/>
<dbReference type="FunFam" id="2.30.42.10:FF:000107">
    <property type="entry name" value="26S proteasome non-ATPase regulatory subunit 9"/>
    <property type="match status" value="1"/>
</dbReference>
<dbReference type="SUPFAM" id="SSF50156">
    <property type="entry name" value="PDZ domain-like"/>
    <property type="match status" value="1"/>
</dbReference>
<dbReference type="HOGENOM" id="CLU_073146_1_1_1"/>
<gene>
    <name evidence="6" type="ordered locus">PAS_chr2-1_0392</name>
</gene>
<dbReference type="Proteomes" id="UP000000314">
    <property type="component" value="Chromosome 2"/>
</dbReference>
<protein>
    <recommendedName>
        <fullName evidence="3">Probable 26S proteasome regulatory subunit p27</fullName>
    </recommendedName>
</protein>
<dbReference type="GO" id="GO:0044183">
    <property type="term" value="F:protein folding chaperone"/>
    <property type="evidence" value="ECO:0007669"/>
    <property type="project" value="EnsemblFungi"/>
</dbReference>
<dbReference type="Pfam" id="PF17820">
    <property type="entry name" value="PDZ_6"/>
    <property type="match status" value="1"/>
</dbReference>
<dbReference type="InterPro" id="IPR040815">
    <property type="entry name" value="Nas2_N"/>
</dbReference>
<evidence type="ECO:0000313" key="6">
    <source>
        <dbReference type="EMBL" id="CAY69013.1"/>
    </source>
</evidence>
<dbReference type="KEGG" id="ppa:PAS_chr2-1_0392"/>
<dbReference type="OMA" id="DWGGRGM"/>
<keyword evidence="7" id="KW-1185">Reference proteome</keyword>
<feature type="domain" description="Nas2 N-terminal" evidence="5">
    <location>
        <begin position="28"/>
        <end position="105"/>
    </location>
</feature>
<dbReference type="InParanoid" id="C4R0I9"/>
<dbReference type="AlphaFoldDB" id="C4R0I9"/>
<dbReference type="GO" id="GO:0005634">
    <property type="term" value="C:nucleus"/>
    <property type="evidence" value="ECO:0007669"/>
    <property type="project" value="EnsemblFungi"/>
</dbReference>
<dbReference type="GO" id="GO:0000502">
    <property type="term" value="C:proteasome complex"/>
    <property type="evidence" value="ECO:0007669"/>
    <property type="project" value="UniProtKB-KW"/>
</dbReference>
<organism evidence="6 7">
    <name type="scientific">Komagataella phaffii (strain GS115 / ATCC 20864)</name>
    <name type="common">Yeast</name>
    <name type="synonym">Pichia pastoris</name>
    <dbReference type="NCBI Taxonomy" id="644223"/>
    <lineage>
        <taxon>Eukaryota</taxon>
        <taxon>Fungi</taxon>
        <taxon>Dikarya</taxon>
        <taxon>Ascomycota</taxon>
        <taxon>Saccharomycotina</taxon>
        <taxon>Pichiomycetes</taxon>
        <taxon>Pichiales</taxon>
        <taxon>Pichiaceae</taxon>
        <taxon>Komagataella</taxon>
    </lineage>
</organism>
<accession>C4R0I9</accession>
<dbReference type="eggNOG" id="KOG3129">
    <property type="taxonomic scope" value="Eukaryota"/>
</dbReference>
<dbReference type="OrthoDB" id="72325at2759"/>
<dbReference type="EMBL" id="FN392320">
    <property type="protein sequence ID" value="CAY69013.1"/>
    <property type="molecule type" value="Genomic_DNA"/>
</dbReference>
<evidence type="ECO:0000259" key="5">
    <source>
        <dbReference type="Pfam" id="PF18265"/>
    </source>
</evidence>
<dbReference type="InterPro" id="IPR035269">
    <property type="entry name" value="PSMD9"/>
</dbReference>
<dbReference type="Gene3D" id="6.10.140.1710">
    <property type="match status" value="1"/>
</dbReference>
<proteinExistence type="inferred from homology"/>
<dbReference type="GO" id="GO:0005829">
    <property type="term" value="C:cytosol"/>
    <property type="evidence" value="ECO:0007669"/>
    <property type="project" value="EnsemblFungi"/>
</dbReference>
<sequence>MTSSYDINSLTLGVPDYDITDISTFDLTRLGDLKKLIESSLTHLFDTLKDQNVDMDTSLLTEDGFPRDDIDIVKVRLTRTSIVRLRNDHKKILEALNLRLQEHYSNNTISDSTSKDQGDVVESAIPFARISEVVRDSPADKAGLQSDDLIVTFEKLTTTSANLLQNISRIVLENENQPIKLTAKRHGELLELTLTPKKWEGGGLLGCRLNLL</sequence>
<dbReference type="InterPro" id="IPR041489">
    <property type="entry name" value="PDZ_6"/>
</dbReference>
<dbReference type="RefSeq" id="XP_002491293.1">
    <property type="nucleotide sequence ID" value="XM_002491248.1"/>
</dbReference>
<evidence type="ECO:0000256" key="1">
    <source>
        <dbReference type="ARBA" id="ARBA00005256"/>
    </source>
</evidence>
<feature type="domain" description="PDZ" evidence="4">
    <location>
        <begin position="130"/>
        <end position="185"/>
    </location>
</feature>
<dbReference type="Gene3D" id="2.30.42.10">
    <property type="match status" value="1"/>
</dbReference>
<name>C4R0I9_KOMPG</name>
<keyword evidence="6" id="KW-0647">Proteasome</keyword>
<dbReference type="PANTHER" id="PTHR12651:SF1">
    <property type="entry name" value="26S PROTEASOME NON-ATPASE REGULATORY SUBUNIT 9"/>
    <property type="match status" value="1"/>
</dbReference>
<evidence type="ECO:0000256" key="2">
    <source>
        <dbReference type="ARBA" id="ARBA00023186"/>
    </source>
</evidence>
<dbReference type="SMR" id="C4R0I9"/>
<evidence type="ECO:0000259" key="4">
    <source>
        <dbReference type="Pfam" id="PF17820"/>
    </source>
</evidence>
<dbReference type="GeneID" id="8198860"/>
<dbReference type="PANTHER" id="PTHR12651">
    <property type="entry name" value="26S PROTEASOME NON-ATPASE REGULATORY SUBUNIT 9"/>
    <property type="match status" value="1"/>
</dbReference>
<dbReference type="GO" id="GO:0070682">
    <property type="term" value="P:proteasome regulatory particle assembly"/>
    <property type="evidence" value="ECO:0007669"/>
    <property type="project" value="EnsemblFungi"/>
</dbReference>
<comment type="similarity">
    <text evidence="1">Belongs to the proteasome subunit p27 family.</text>
</comment>
<dbReference type="Pfam" id="PF18265">
    <property type="entry name" value="Nas2_N"/>
    <property type="match status" value="1"/>
</dbReference>
<keyword evidence="2" id="KW-0143">Chaperone</keyword>